<dbReference type="GO" id="GO:0005886">
    <property type="term" value="C:plasma membrane"/>
    <property type="evidence" value="ECO:0007669"/>
    <property type="project" value="UniProtKB-SubCell"/>
</dbReference>
<keyword evidence="9" id="KW-0472">Membrane</keyword>
<dbReference type="InterPro" id="IPR036034">
    <property type="entry name" value="PDZ_sf"/>
</dbReference>
<comment type="subcellular location">
    <subcellularLocation>
        <location evidence="1">Cell inner membrane</location>
    </subcellularLocation>
</comment>
<reference evidence="12" key="2">
    <citation type="journal article" date="2014" name="ISME J.">
        <title>Microbial stratification in low pH oxic and suboxic macroscopic growths along an acid mine drainage.</title>
        <authorList>
            <person name="Mendez-Garcia C."/>
            <person name="Mesa V."/>
            <person name="Sprenger R.R."/>
            <person name="Richter M."/>
            <person name="Diez M.S."/>
            <person name="Solano J."/>
            <person name="Bargiela R."/>
            <person name="Golyshina O.V."/>
            <person name="Manteca A."/>
            <person name="Ramos J.L."/>
            <person name="Gallego J.R."/>
            <person name="Llorente I."/>
            <person name="Martins Dos Santos V.A."/>
            <person name="Jensen O.N."/>
            <person name="Pelaez A.I."/>
            <person name="Sanchez J."/>
            <person name="Ferrer M."/>
        </authorList>
    </citation>
    <scope>NUCLEOTIDE SEQUENCE</scope>
</reference>
<feature type="domain" description="PDZ" evidence="11">
    <location>
        <begin position="129"/>
        <end position="185"/>
    </location>
</feature>
<gene>
    <name evidence="12" type="ORF">B1A_00856</name>
</gene>
<dbReference type="InterPro" id="IPR001639">
    <property type="entry name" value="T2SS_protein-GspC"/>
</dbReference>
<keyword evidence="4" id="KW-1003">Cell membrane</keyword>
<accession>T1C4R1</accession>
<sequence length="233" mass="24161">MPHQTSLPLVLTGVMAADDPSGGLAILGPNAQAVKVYAVGDSVPGGAELAAVLPRKVLLRRDGQLQSLSLPRQLSVNAPLPSASLPSSEVEAPQFAARMRALVARRPAVLSELLRPEPVLAGGHLRGYRVYPGSDPQAFRELGLEPGDLVMAINGTPLNDPAQDQQVFDTLGSSSEATVTVLRNGVQRVLTLDLAQAEQAAKSLTAAPTRPTPAPGPSALPFGAAHPAQPPPR</sequence>
<dbReference type="SUPFAM" id="SSF50156">
    <property type="entry name" value="PDZ domain-like"/>
    <property type="match status" value="1"/>
</dbReference>
<protein>
    <submittedName>
        <fullName evidence="12">General secretion pathway protein C</fullName>
    </submittedName>
</protein>
<dbReference type="EMBL" id="AUZX01000648">
    <property type="protein sequence ID" value="EQD80471.1"/>
    <property type="molecule type" value="Genomic_DNA"/>
</dbReference>
<dbReference type="NCBIfam" id="TIGR01713">
    <property type="entry name" value="typeII_sec_gspC"/>
    <property type="match status" value="1"/>
</dbReference>
<comment type="caution">
    <text evidence="12">The sequence shown here is derived from an EMBL/GenBank/DDBJ whole genome shotgun (WGS) entry which is preliminary data.</text>
</comment>
<comment type="similarity">
    <text evidence="2">Belongs to the GSP C family.</text>
</comment>
<evidence type="ECO:0000256" key="2">
    <source>
        <dbReference type="ARBA" id="ARBA00007986"/>
    </source>
</evidence>
<name>T1C4R1_9ZZZZ</name>
<organism evidence="12">
    <name type="scientific">mine drainage metagenome</name>
    <dbReference type="NCBI Taxonomy" id="410659"/>
    <lineage>
        <taxon>unclassified sequences</taxon>
        <taxon>metagenomes</taxon>
        <taxon>ecological metagenomes</taxon>
    </lineage>
</organism>
<keyword evidence="5" id="KW-0997">Cell inner membrane</keyword>
<evidence type="ECO:0000256" key="3">
    <source>
        <dbReference type="ARBA" id="ARBA00022448"/>
    </source>
</evidence>
<dbReference type="InterPro" id="IPR024961">
    <property type="entry name" value="T2SS_GspC_N"/>
</dbReference>
<evidence type="ECO:0000313" key="12">
    <source>
        <dbReference type="EMBL" id="EQD80471.1"/>
    </source>
</evidence>
<evidence type="ECO:0000259" key="11">
    <source>
        <dbReference type="PROSITE" id="PS50106"/>
    </source>
</evidence>
<keyword evidence="3" id="KW-0813">Transport</keyword>
<dbReference type="Gene3D" id="2.30.42.10">
    <property type="match status" value="1"/>
</dbReference>
<evidence type="ECO:0000256" key="10">
    <source>
        <dbReference type="SAM" id="MobiDB-lite"/>
    </source>
</evidence>
<evidence type="ECO:0000256" key="7">
    <source>
        <dbReference type="ARBA" id="ARBA00022927"/>
    </source>
</evidence>
<evidence type="ECO:0000256" key="8">
    <source>
        <dbReference type="ARBA" id="ARBA00022989"/>
    </source>
</evidence>
<dbReference type="Gene3D" id="2.30.30.830">
    <property type="match status" value="1"/>
</dbReference>
<evidence type="ECO:0000256" key="5">
    <source>
        <dbReference type="ARBA" id="ARBA00022519"/>
    </source>
</evidence>
<reference evidence="12" key="1">
    <citation type="submission" date="2013-08" db="EMBL/GenBank/DDBJ databases">
        <authorList>
            <person name="Mendez C."/>
            <person name="Richter M."/>
            <person name="Ferrer M."/>
            <person name="Sanchez J."/>
        </authorList>
    </citation>
    <scope>NUCLEOTIDE SEQUENCE</scope>
</reference>
<keyword evidence="6" id="KW-0812">Transmembrane</keyword>
<proteinExistence type="inferred from homology"/>
<dbReference type="Pfam" id="PF11356">
    <property type="entry name" value="T2SSC"/>
    <property type="match status" value="1"/>
</dbReference>
<dbReference type="GO" id="GO:0015627">
    <property type="term" value="C:type II protein secretion system complex"/>
    <property type="evidence" value="ECO:0007669"/>
    <property type="project" value="InterPro"/>
</dbReference>
<dbReference type="InterPro" id="IPR001478">
    <property type="entry name" value="PDZ"/>
</dbReference>
<keyword evidence="7" id="KW-0653">Protein transport</keyword>
<evidence type="ECO:0000256" key="4">
    <source>
        <dbReference type="ARBA" id="ARBA00022475"/>
    </source>
</evidence>
<evidence type="ECO:0000256" key="9">
    <source>
        <dbReference type="ARBA" id="ARBA00023136"/>
    </source>
</evidence>
<dbReference type="GO" id="GO:0015628">
    <property type="term" value="P:protein secretion by the type II secretion system"/>
    <property type="evidence" value="ECO:0007669"/>
    <property type="project" value="InterPro"/>
</dbReference>
<dbReference type="PROSITE" id="PS50106">
    <property type="entry name" value="PDZ"/>
    <property type="match status" value="1"/>
</dbReference>
<keyword evidence="8" id="KW-1133">Transmembrane helix</keyword>
<evidence type="ECO:0000256" key="6">
    <source>
        <dbReference type="ARBA" id="ARBA00022692"/>
    </source>
</evidence>
<dbReference type="AlphaFoldDB" id="T1C4R1"/>
<evidence type="ECO:0000256" key="1">
    <source>
        <dbReference type="ARBA" id="ARBA00004533"/>
    </source>
</evidence>
<feature type="region of interest" description="Disordered" evidence="10">
    <location>
        <begin position="200"/>
        <end position="233"/>
    </location>
</feature>